<keyword evidence="3" id="KW-1185">Reference proteome</keyword>
<reference evidence="3" key="1">
    <citation type="journal article" date="2015" name="PLoS Genet.">
        <title>The dynamic genome and transcriptome of the human fungal pathogen Blastomyces and close relative Emmonsia.</title>
        <authorList>
            <person name="Munoz J.F."/>
            <person name="Gauthier G.M."/>
            <person name="Desjardins C.A."/>
            <person name="Gallo J.E."/>
            <person name="Holder J."/>
            <person name="Sullivan T.D."/>
            <person name="Marty A.J."/>
            <person name="Carmen J.C."/>
            <person name="Chen Z."/>
            <person name="Ding L."/>
            <person name="Gujja S."/>
            <person name="Magrini V."/>
            <person name="Misas E."/>
            <person name="Mitreva M."/>
            <person name="Priest M."/>
            <person name="Saif S."/>
            <person name="Whiston E.A."/>
            <person name="Young S."/>
            <person name="Zeng Q."/>
            <person name="Goldman W.E."/>
            <person name="Mardis E.R."/>
            <person name="Taylor J.W."/>
            <person name="McEwen J.G."/>
            <person name="Clay O.K."/>
            <person name="Klein B.S."/>
            <person name="Cuomo C.A."/>
        </authorList>
    </citation>
    <scope>NUCLEOTIDE SEQUENCE [LARGE SCALE GENOMIC DNA]</scope>
    <source>
        <strain evidence="3">UAMH 139</strain>
    </source>
</reference>
<evidence type="ECO:0000313" key="2">
    <source>
        <dbReference type="EMBL" id="KLJ07913.1"/>
    </source>
</evidence>
<gene>
    <name evidence="2" type="ORF">EMPG_16615</name>
</gene>
<name>A0A0H1BA05_9EURO</name>
<protein>
    <submittedName>
        <fullName evidence="2">Uncharacterized protein</fullName>
    </submittedName>
</protein>
<dbReference type="Proteomes" id="UP000053573">
    <property type="component" value="Unassembled WGS sequence"/>
</dbReference>
<evidence type="ECO:0000313" key="3">
    <source>
        <dbReference type="Proteomes" id="UP000053573"/>
    </source>
</evidence>
<comment type="caution">
    <text evidence="2">The sequence shown here is derived from an EMBL/GenBank/DDBJ whole genome shotgun (WGS) entry which is preliminary data.</text>
</comment>
<sequence>MFWAKVIKRRRSRLNRMRNLRGREPRRRGHVRVPILLFPINLELSNRFWIWICRHGKSSLSTTSQRRFPRSHPYQKLLLSTPAQRAPRNDPPHPRRNPKRSPPPNRVRSLLFLQACLVKHTPNAKKL</sequence>
<organism evidence="2 3">
    <name type="scientific">Blastomyces silverae</name>
    <dbReference type="NCBI Taxonomy" id="2060906"/>
    <lineage>
        <taxon>Eukaryota</taxon>
        <taxon>Fungi</taxon>
        <taxon>Dikarya</taxon>
        <taxon>Ascomycota</taxon>
        <taxon>Pezizomycotina</taxon>
        <taxon>Eurotiomycetes</taxon>
        <taxon>Eurotiomycetidae</taxon>
        <taxon>Onygenales</taxon>
        <taxon>Ajellomycetaceae</taxon>
        <taxon>Blastomyces</taxon>
    </lineage>
</organism>
<proteinExistence type="predicted"/>
<accession>A0A0H1BA05</accession>
<feature type="region of interest" description="Disordered" evidence="1">
    <location>
        <begin position="59"/>
        <end position="106"/>
    </location>
</feature>
<dbReference type="EMBL" id="LDEV01002726">
    <property type="protein sequence ID" value="KLJ07913.1"/>
    <property type="molecule type" value="Genomic_DNA"/>
</dbReference>
<dbReference type="AlphaFoldDB" id="A0A0H1BA05"/>
<evidence type="ECO:0000256" key="1">
    <source>
        <dbReference type="SAM" id="MobiDB-lite"/>
    </source>
</evidence>